<name>A0A3M7CLU8_HORWE</name>
<reference evidence="3 4" key="1">
    <citation type="journal article" date="2018" name="BMC Genomics">
        <title>Genomic evidence for intraspecific hybridization in a clonal and extremely halotolerant yeast.</title>
        <authorList>
            <person name="Gostincar C."/>
            <person name="Stajich J.E."/>
            <person name="Zupancic J."/>
            <person name="Zalar P."/>
            <person name="Gunde-Cimerman N."/>
        </authorList>
    </citation>
    <scope>NUCLEOTIDE SEQUENCE [LARGE SCALE GENOMIC DNA]</scope>
    <source>
        <strain evidence="3 4">EXF-151</strain>
    </source>
</reference>
<dbReference type="PANTHER" id="PTHR38793">
    <property type="entry name" value="SLATT_FUNGAL DOMAIN-CONTAINING PROTEIN-RELATED"/>
    <property type="match status" value="1"/>
</dbReference>
<evidence type="ECO:0000256" key="1">
    <source>
        <dbReference type="SAM" id="Phobius"/>
    </source>
</evidence>
<dbReference type="Pfam" id="PF18142">
    <property type="entry name" value="SLATT_fungal"/>
    <property type="match status" value="1"/>
</dbReference>
<dbReference type="OrthoDB" id="4472872at2759"/>
<keyword evidence="1" id="KW-0472">Membrane</keyword>
<dbReference type="AlphaFoldDB" id="A0A3M7CLU8"/>
<evidence type="ECO:0000259" key="2">
    <source>
        <dbReference type="Pfam" id="PF18142"/>
    </source>
</evidence>
<evidence type="ECO:0000313" key="4">
    <source>
        <dbReference type="Proteomes" id="UP000270230"/>
    </source>
</evidence>
<dbReference type="InterPro" id="IPR041622">
    <property type="entry name" value="SLATT_fungi"/>
</dbReference>
<dbReference type="PANTHER" id="PTHR38793:SF3">
    <property type="entry name" value="SMODS AND SLOG-ASSOCIATING 2TM EFFECTOR DOMAIN-CONTAINING PROTEIN"/>
    <property type="match status" value="1"/>
</dbReference>
<keyword evidence="1" id="KW-0812">Transmembrane</keyword>
<accession>A0A3M7CLU8</accession>
<dbReference type="EMBL" id="QWIN01000363">
    <property type="protein sequence ID" value="RMY53068.1"/>
    <property type="molecule type" value="Genomic_DNA"/>
</dbReference>
<feature type="transmembrane region" description="Helical" evidence="1">
    <location>
        <begin position="181"/>
        <end position="201"/>
    </location>
</feature>
<evidence type="ECO:0000313" key="3">
    <source>
        <dbReference type="EMBL" id="RMY53068.1"/>
    </source>
</evidence>
<gene>
    <name evidence="3" type="ORF">D0865_05448</name>
</gene>
<organism evidence="3 4">
    <name type="scientific">Hortaea werneckii</name>
    <name type="common">Black yeast</name>
    <name type="synonym">Cladosporium werneckii</name>
    <dbReference type="NCBI Taxonomy" id="91943"/>
    <lineage>
        <taxon>Eukaryota</taxon>
        <taxon>Fungi</taxon>
        <taxon>Dikarya</taxon>
        <taxon>Ascomycota</taxon>
        <taxon>Pezizomycotina</taxon>
        <taxon>Dothideomycetes</taxon>
        <taxon>Dothideomycetidae</taxon>
        <taxon>Mycosphaerellales</taxon>
        <taxon>Teratosphaeriaceae</taxon>
        <taxon>Hortaea</taxon>
    </lineage>
</organism>
<dbReference type="VEuPathDB" id="FungiDB:BTJ68_02292"/>
<feature type="domain" description="SMODS and SLOG-associating 2TM effector" evidence="2">
    <location>
        <begin position="137"/>
        <end position="254"/>
    </location>
</feature>
<dbReference type="NCBIfam" id="NF033635">
    <property type="entry name" value="SLATT_fungal"/>
    <property type="match status" value="1"/>
</dbReference>
<sequence>MYELPEGLANSLRSWSGNVYNAKDGIRHEAEDLEKGSDNQTYKNVEQGLPATSKCTLLASALEGISGRQDVRASVKPKVFRASRVYDPDPAAKRLASEDSAPLSDTDFYRLIGMRPPDAAHQNPGELAIQQGLYDRIQHQLQYIQRKYRVYDVLTYALLVLQLLMSAVFIVLGSLSEVDSHIAIAVLGAISTGIGSALALMKGQGVPNRLGRIRDSLRNVVFEAEELYWDVRANRAVYFRDIVRLREDFLRVMEDAGNHHPDTWNSTTMSIAEGIELQGRCERPVLKNTVRKV</sequence>
<dbReference type="Proteomes" id="UP000270230">
    <property type="component" value="Unassembled WGS sequence"/>
</dbReference>
<protein>
    <recommendedName>
        <fullName evidence="2">SMODS and SLOG-associating 2TM effector domain-containing protein</fullName>
    </recommendedName>
</protein>
<comment type="caution">
    <text evidence="3">The sequence shown here is derived from an EMBL/GenBank/DDBJ whole genome shotgun (WGS) entry which is preliminary data.</text>
</comment>
<keyword evidence="1" id="KW-1133">Transmembrane helix</keyword>
<feature type="transmembrane region" description="Helical" evidence="1">
    <location>
        <begin position="153"/>
        <end position="175"/>
    </location>
</feature>
<proteinExistence type="predicted"/>